<evidence type="ECO:0000256" key="2">
    <source>
        <dbReference type="ARBA" id="ARBA00023043"/>
    </source>
</evidence>
<proteinExistence type="predicted"/>
<keyword evidence="5" id="KW-1185">Reference proteome</keyword>
<dbReference type="PANTHER" id="PTHR24198:SF165">
    <property type="entry name" value="ANKYRIN REPEAT-CONTAINING PROTEIN-RELATED"/>
    <property type="match status" value="1"/>
</dbReference>
<name>A0A1V6PX98_9EURO</name>
<dbReference type="Pfam" id="PF00023">
    <property type="entry name" value="Ank"/>
    <property type="match status" value="1"/>
</dbReference>
<keyword evidence="2 3" id="KW-0040">ANK repeat</keyword>
<dbReference type="Gene3D" id="1.25.40.20">
    <property type="entry name" value="Ankyrin repeat-containing domain"/>
    <property type="match status" value="2"/>
</dbReference>
<sequence length="648" mass="72571">MSLLSLPPELLYMVVGYLEYDSEFEAMRQAFQHLRPIYREPPRPHKTKSVKPITIVRELKELLAPGNENRLRNYLHCNSLLRDVVFARAACAKAVTTGQSRVVKVLLTICPLVLKSQPKEGSPSLLDLAVSRNQFLIRDYLISLREFLISRRCVTVGQVAPVQIQIPAGLSPVISAVELRSLEAVRLAIEEQKCDIHSLSRVARQLHVARFVQLFHPMEYCTPLWIAAANGSVEIVQYLLSQGANANSELFPVIFVAAHQNHVGVVSFLLDVKEHPKLEQIYPGLWLSLLCIKTDATALLYQRLDLSAMCTHFCDMTGPEALGPDLKHLSSLLVLAIKISNREAIQHLMESRHADNICQYLILQPDFSKALHTFFSFDKLARETSEDLLFLIDCIAQKSAHLLAQRYPQVSSHILSELKDVVIDAKKRRDIPLLTTLLRNHVKYITETTWQKLLGFRIDLESWDVFLELGALDHINAEHVRDYLQCAFSGFSRTTLNTWLLAPLLLARPEVNFVPTDDACQKALKCILEKGSPVPQDNPQKVKLFLEKGFDPMQPLPAKTLTERGLPNRGMPILHCAVIHSCHETVKLLLEHGADPLQGLFQSGKSKFTTALGGAEDQNYLALAFVATYTGGSARAQVAGTPSAPFKK</sequence>
<protein>
    <submittedName>
        <fullName evidence="4">Uncharacterized protein</fullName>
    </submittedName>
</protein>
<dbReference type="SUPFAM" id="SSF48403">
    <property type="entry name" value="Ankyrin repeat"/>
    <property type="match status" value="1"/>
</dbReference>
<accession>A0A1V6PX98</accession>
<dbReference type="PANTHER" id="PTHR24198">
    <property type="entry name" value="ANKYRIN REPEAT AND PROTEIN KINASE DOMAIN-CONTAINING PROTEIN"/>
    <property type="match status" value="1"/>
</dbReference>
<evidence type="ECO:0000256" key="1">
    <source>
        <dbReference type="ARBA" id="ARBA00022737"/>
    </source>
</evidence>
<feature type="repeat" description="ANK" evidence="3">
    <location>
        <begin position="219"/>
        <end position="247"/>
    </location>
</feature>
<dbReference type="PROSITE" id="PS50297">
    <property type="entry name" value="ANK_REP_REGION"/>
    <property type="match status" value="2"/>
</dbReference>
<dbReference type="InterPro" id="IPR036770">
    <property type="entry name" value="Ankyrin_rpt-contain_sf"/>
</dbReference>
<comment type="caution">
    <text evidence="4">The sequence shown here is derived from an EMBL/GenBank/DDBJ whole genome shotgun (WGS) entry which is preliminary data.</text>
</comment>
<evidence type="ECO:0000313" key="4">
    <source>
        <dbReference type="EMBL" id="OQD81575.1"/>
    </source>
</evidence>
<dbReference type="Pfam" id="PF12796">
    <property type="entry name" value="Ank_2"/>
    <property type="match status" value="1"/>
</dbReference>
<dbReference type="AlphaFoldDB" id="A0A1V6PX98"/>
<keyword evidence="1" id="KW-0677">Repeat</keyword>
<dbReference type="SMART" id="SM00248">
    <property type="entry name" value="ANK"/>
    <property type="match status" value="5"/>
</dbReference>
<evidence type="ECO:0000313" key="5">
    <source>
        <dbReference type="Proteomes" id="UP000191672"/>
    </source>
</evidence>
<reference evidence="5" key="1">
    <citation type="journal article" date="2017" name="Nat. Microbiol.">
        <title>Global analysis of biosynthetic gene clusters reveals vast potential of secondary metabolite production in Penicillium species.</title>
        <authorList>
            <person name="Nielsen J.C."/>
            <person name="Grijseels S."/>
            <person name="Prigent S."/>
            <person name="Ji B."/>
            <person name="Dainat J."/>
            <person name="Nielsen K.F."/>
            <person name="Frisvad J.C."/>
            <person name="Workman M."/>
            <person name="Nielsen J."/>
        </authorList>
    </citation>
    <scope>NUCLEOTIDE SEQUENCE [LARGE SCALE GENOMIC DNA]</scope>
    <source>
        <strain evidence="5">IBT 31811</strain>
    </source>
</reference>
<organism evidence="4 5">
    <name type="scientific">Penicillium antarcticum</name>
    <dbReference type="NCBI Taxonomy" id="416450"/>
    <lineage>
        <taxon>Eukaryota</taxon>
        <taxon>Fungi</taxon>
        <taxon>Dikarya</taxon>
        <taxon>Ascomycota</taxon>
        <taxon>Pezizomycotina</taxon>
        <taxon>Eurotiomycetes</taxon>
        <taxon>Eurotiomycetidae</taxon>
        <taxon>Eurotiales</taxon>
        <taxon>Aspergillaceae</taxon>
        <taxon>Penicillium</taxon>
    </lineage>
</organism>
<feature type="repeat" description="ANK" evidence="3">
    <location>
        <begin position="569"/>
        <end position="595"/>
    </location>
</feature>
<dbReference type="Proteomes" id="UP000191672">
    <property type="component" value="Unassembled WGS sequence"/>
</dbReference>
<dbReference type="InterPro" id="IPR002110">
    <property type="entry name" value="Ankyrin_rpt"/>
</dbReference>
<dbReference type="EMBL" id="MDYN01000026">
    <property type="protein sequence ID" value="OQD81575.1"/>
    <property type="molecule type" value="Genomic_DNA"/>
</dbReference>
<dbReference type="PROSITE" id="PS50088">
    <property type="entry name" value="ANK_REPEAT"/>
    <property type="match status" value="2"/>
</dbReference>
<evidence type="ECO:0000256" key="3">
    <source>
        <dbReference type="PROSITE-ProRule" id="PRU00023"/>
    </source>
</evidence>
<gene>
    <name evidence="4" type="ORF">PENANT_c026G06860</name>
</gene>